<dbReference type="Pfam" id="PF03852">
    <property type="entry name" value="Vsr"/>
    <property type="match status" value="1"/>
</dbReference>
<protein>
    <submittedName>
        <fullName evidence="7">XorII very-short-patch-repair endonuclease</fullName>
    </submittedName>
</protein>
<name>F3KUT5_9BURK</name>
<accession>F3KUT5</accession>
<keyword evidence="8" id="KW-1185">Reference proteome</keyword>
<dbReference type="GO" id="GO:0004519">
    <property type="term" value="F:endonuclease activity"/>
    <property type="evidence" value="ECO:0007669"/>
    <property type="project" value="UniProtKB-KW"/>
</dbReference>
<dbReference type="EMBL" id="AEGR01000065">
    <property type="protein sequence ID" value="EGI76428.1"/>
    <property type="molecule type" value="Genomic_DNA"/>
</dbReference>
<comment type="caution">
    <text evidence="7">The sequence shown here is derived from an EMBL/GenBank/DDBJ whole genome shotgun (WGS) entry which is preliminary data.</text>
</comment>
<dbReference type="InterPro" id="IPR011335">
    <property type="entry name" value="Restrct_endonuc-II-like"/>
</dbReference>
<keyword evidence="1" id="KW-0540">Nuclease</keyword>
<evidence type="ECO:0000256" key="4">
    <source>
        <dbReference type="ARBA" id="ARBA00022801"/>
    </source>
</evidence>
<evidence type="ECO:0000256" key="1">
    <source>
        <dbReference type="ARBA" id="ARBA00022722"/>
    </source>
</evidence>
<evidence type="ECO:0000313" key="7">
    <source>
        <dbReference type="EMBL" id="EGI76428.1"/>
    </source>
</evidence>
<proteinExistence type="inferred from homology"/>
<dbReference type="STRING" id="887062.HGR_11097"/>
<dbReference type="AlphaFoldDB" id="F3KUT5"/>
<comment type="similarity">
    <text evidence="6">Belongs to the Vsr family.</text>
</comment>
<dbReference type="eggNOG" id="COG3727">
    <property type="taxonomic scope" value="Bacteria"/>
</dbReference>
<dbReference type="SUPFAM" id="SSF52980">
    <property type="entry name" value="Restriction endonuclease-like"/>
    <property type="match status" value="1"/>
</dbReference>
<dbReference type="InterPro" id="IPR004603">
    <property type="entry name" value="DNA_mismatch_endonuc_vsr"/>
</dbReference>
<dbReference type="Proteomes" id="UP000016368">
    <property type="component" value="Unassembled WGS sequence"/>
</dbReference>
<dbReference type="GO" id="GO:0016787">
    <property type="term" value="F:hydrolase activity"/>
    <property type="evidence" value="ECO:0007669"/>
    <property type="project" value="UniProtKB-KW"/>
</dbReference>
<evidence type="ECO:0000256" key="2">
    <source>
        <dbReference type="ARBA" id="ARBA00022759"/>
    </source>
</evidence>
<evidence type="ECO:0000256" key="5">
    <source>
        <dbReference type="ARBA" id="ARBA00023204"/>
    </source>
</evidence>
<evidence type="ECO:0000256" key="6">
    <source>
        <dbReference type="ARBA" id="ARBA00029466"/>
    </source>
</evidence>
<keyword evidence="3" id="KW-0227">DNA damage</keyword>
<keyword evidence="2 7" id="KW-0255">Endonuclease</keyword>
<organism evidence="7 8">
    <name type="scientific">Hylemonella gracilis ATCC 19624</name>
    <dbReference type="NCBI Taxonomy" id="887062"/>
    <lineage>
        <taxon>Bacteria</taxon>
        <taxon>Pseudomonadati</taxon>
        <taxon>Pseudomonadota</taxon>
        <taxon>Betaproteobacteria</taxon>
        <taxon>Burkholderiales</taxon>
        <taxon>Comamonadaceae</taxon>
        <taxon>Hylemonella</taxon>
    </lineage>
</organism>
<sequence>MLTRHLARKLGYHFQLHSQNLPGRPDLVFARRRKVIFVHGCFWHRHNRCALARLPKSNQDFWSSKFDQNRRRDVLNRAALTRLGWMSLVVWECELRDPVKVMLKMLMFLEK</sequence>
<reference evidence="7 8" key="1">
    <citation type="journal article" date="2011" name="EMBO J.">
        <title>Structural diversity of bacterial flagellar motors.</title>
        <authorList>
            <person name="Chen S."/>
            <person name="Beeby M."/>
            <person name="Murphy G.E."/>
            <person name="Leadbetter J.R."/>
            <person name="Hendrixson D.R."/>
            <person name="Briegel A."/>
            <person name="Li Z."/>
            <person name="Shi J."/>
            <person name="Tocheva E.I."/>
            <person name="Muller A."/>
            <person name="Dobro M.J."/>
            <person name="Jensen G.J."/>
        </authorList>
    </citation>
    <scope>NUCLEOTIDE SEQUENCE [LARGE SCALE GENOMIC DNA]</scope>
    <source>
        <strain evidence="7 8">ATCC 19624</strain>
    </source>
</reference>
<dbReference type="NCBIfam" id="TIGR00632">
    <property type="entry name" value="vsr"/>
    <property type="match status" value="1"/>
</dbReference>
<keyword evidence="5" id="KW-0234">DNA repair</keyword>
<evidence type="ECO:0000313" key="8">
    <source>
        <dbReference type="Proteomes" id="UP000016368"/>
    </source>
</evidence>
<evidence type="ECO:0000256" key="3">
    <source>
        <dbReference type="ARBA" id="ARBA00022763"/>
    </source>
</evidence>
<dbReference type="Gene3D" id="3.40.960.10">
    <property type="entry name" value="VSR Endonuclease"/>
    <property type="match status" value="1"/>
</dbReference>
<dbReference type="GO" id="GO:0006298">
    <property type="term" value="P:mismatch repair"/>
    <property type="evidence" value="ECO:0007669"/>
    <property type="project" value="InterPro"/>
</dbReference>
<gene>
    <name evidence="7" type="ORF">HGR_11097</name>
</gene>
<keyword evidence="4" id="KW-0378">Hydrolase</keyword>